<sequence>MREDKKVPCVLMRGGTSKGVFFHDRDLPADPRERDAVILRAFGSPDIRQIDGLGGGNPWTSKVAVIGPSKRPDADIDYTFGQVSQDQPYIGKSVNCGNISAAIGPFAIDEGLVKAVEPVTVVRIYNTNTDKMIIAHVPVNNGKTVYQGDFEIHGVPGTSAQIDLEFVDPGGAVTGKVLPTGQPQQKITVDEKEYTVSIVDSAMPLVFLKPEEFGLTGREMPWEYEQRPDYQELSVLVEKIRGQAAFLMGIVDDPAKAAKESPEKPKIGFYSGPAPYIDADKHPVRPGEIDLVARQIAMGKMIYVLMGTGSICIAAAANIKGTIIHEIVSPALGDEVTKLRIGHPFGVMTVTAKPDGNGVKSGTIGRTARRIMDGWVYV</sequence>
<proteinExistence type="inferred from homology"/>
<dbReference type="Proteomes" id="UP000323521">
    <property type="component" value="Chromosome"/>
</dbReference>
<evidence type="ECO:0000313" key="3">
    <source>
        <dbReference type="EMBL" id="ATW26586.1"/>
    </source>
</evidence>
<gene>
    <name evidence="3" type="ORF">DCMF_19155</name>
</gene>
<dbReference type="SUPFAM" id="SSF54506">
    <property type="entry name" value="Diaminopimelate epimerase-like"/>
    <property type="match status" value="2"/>
</dbReference>
<dbReference type="OrthoDB" id="9779763at2"/>
<evidence type="ECO:0000256" key="1">
    <source>
        <dbReference type="ARBA" id="ARBA00007673"/>
    </source>
</evidence>
<dbReference type="KEGG" id="fwa:DCMF_19155"/>
<keyword evidence="2" id="KW-0413">Isomerase</keyword>
<dbReference type="RefSeq" id="WP_148135906.1">
    <property type="nucleotide sequence ID" value="NZ_CP017634.1"/>
</dbReference>
<dbReference type="AlphaFoldDB" id="A0A3G1KVV9"/>
<dbReference type="EMBL" id="CP017634">
    <property type="protein sequence ID" value="ATW26586.1"/>
    <property type="molecule type" value="Genomic_DNA"/>
</dbReference>
<dbReference type="Gene3D" id="3.10.310.10">
    <property type="entry name" value="Diaminopimelate Epimerase, Chain A, domain 1"/>
    <property type="match status" value="2"/>
</dbReference>
<dbReference type="PANTHER" id="PTHR43709:SF2">
    <property type="entry name" value="DUF453 DOMAIN PROTEIN (AFU_ORTHOLOGUE AFUA_6G00360)"/>
    <property type="match status" value="1"/>
</dbReference>
<evidence type="ECO:0000313" key="4">
    <source>
        <dbReference type="Proteomes" id="UP000323521"/>
    </source>
</evidence>
<dbReference type="Pfam" id="PF04303">
    <property type="entry name" value="PrpF"/>
    <property type="match status" value="1"/>
</dbReference>
<evidence type="ECO:0000256" key="2">
    <source>
        <dbReference type="ARBA" id="ARBA00023235"/>
    </source>
</evidence>
<organism evidence="3 4">
    <name type="scientific">Formimonas warabiya</name>
    <dbReference type="NCBI Taxonomy" id="1761012"/>
    <lineage>
        <taxon>Bacteria</taxon>
        <taxon>Bacillati</taxon>
        <taxon>Bacillota</taxon>
        <taxon>Clostridia</taxon>
        <taxon>Eubacteriales</taxon>
        <taxon>Peptococcaceae</taxon>
        <taxon>Candidatus Formimonas</taxon>
    </lineage>
</organism>
<dbReference type="InterPro" id="IPR007400">
    <property type="entry name" value="PrpF-like"/>
</dbReference>
<reference evidence="3 4" key="1">
    <citation type="submission" date="2016-10" db="EMBL/GenBank/DDBJ databases">
        <title>Complete Genome Sequence of Peptococcaceae strain DCMF.</title>
        <authorList>
            <person name="Edwards R.J."/>
            <person name="Holland S.I."/>
            <person name="Deshpande N.P."/>
            <person name="Wong Y.K."/>
            <person name="Ertan H."/>
            <person name="Manefield M."/>
            <person name="Russell T.L."/>
            <person name="Lee M.J."/>
        </authorList>
    </citation>
    <scope>NUCLEOTIDE SEQUENCE [LARGE SCALE GENOMIC DNA]</scope>
    <source>
        <strain evidence="3 4">DCMF</strain>
    </source>
</reference>
<dbReference type="PANTHER" id="PTHR43709">
    <property type="entry name" value="ACONITATE ISOMERASE-RELATED"/>
    <property type="match status" value="1"/>
</dbReference>
<comment type="similarity">
    <text evidence="1">Belongs to the PrpF family.</text>
</comment>
<accession>A0A3G1KVV9</accession>
<protein>
    <recommendedName>
        <fullName evidence="5">3-methylitaconate isomerase</fullName>
    </recommendedName>
</protein>
<dbReference type="GO" id="GO:0016853">
    <property type="term" value="F:isomerase activity"/>
    <property type="evidence" value="ECO:0007669"/>
    <property type="project" value="UniProtKB-KW"/>
</dbReference>
<evidence type="ECO:0008006" key="5">
    <source>
        <dbReference type="Google" id="ProtNLM"/>
    </source>
</evidence>
<keyword evidence="4" id="KW-1185">Reference proteome</keyword>
<name>A0A3G1KVV9_FORW1</name>